<accession>A0A3G5A2X3</accession>
<name>A0A3G5A2X3_9VIRU</name>
<reference evidence="1" key="1">
    <citation type="submission" date="2018-10" db="EMBL/GenBank/DDBJ databases">
        <title>Hidden diversity of soil giant viruses.</title>
        <authorList>
            <person name="Schulz F."/>
            <person name="Alteio L."/>
            <person name="Goudeau D."/>
            <person name="Ryan E.M."/>
            <person name="Malmstrom R.R."/>
            <person name="Blanchard J."/>
            <person name="Woyke T."/>
        </authorList>
    </citation>
    <scope>NUCLEOTIDE SEQUENCE</scope>
    <source>
        <strain evidence="1">HAV1</strain>
    </source>
</reference>
<proteinExistence type="predicted"/>
<organism evidence="1">
    <name type="scientific">Harvfovirus sp</name>
    <dbReference type="NCBI Taxonomy" id="2487768"/>
    <lineage>
        <taxon>Viruses</taxon>
        <taxon>Varidnaviria</taxon>
        <taxon>Bamfordvirae</taxon>
        <taxon>Nucleocytoviricota</taxon>
        <taxon>Megaviricetes</taxon>
        <taxon>Imitervirales</taxon>
        <taxon>Mimiviridae</taxon>
        <taxon>Klosneuvirinae</taxon>
    </lineage>
</organism>
<protein>
    <submittedName>
        <fullName evidence="1">Uncharacterized protein</fullName>
    </submittedName>
</protein>
<evidence type="ECO:0000313" key="1">
    <source>
        <dbReference type="EMBL" id="AYV81490.1"/>
    </source>
</evidence>
<gene>
    <name evidence="1" type="ORF">Harvfovirus37_4</name>
</gene>
<sequence length="114" mass="13430">MDIVSLFKNIPVDLQCIVVGYHPRGIFNLPELEKYDWFKLIRIIFRLSYERGLCSNEEMMKVYLHNCHRKSNVVCSSMCTIIKSIDRRLMICGFSSNFRLKEIKFSVISLNNSM</sequence>
<dbReference type="EMBL" id="MK072279">
    <property type="protein sequence ID" value="AYV81490.1"/>
    <property type="molecule type" value="Genomic_DNA"/>
</dbReference>